<name>A0AAX3I8U3_9PSED</name>
<dbReference type="Proteomes" id="UP000306562">
    <property type="component" value="Chromosome"/>
</dbReference>
<protein>
    <submittedName>
        <fullName evidence="1">Uncharacterized protein</fullName>
    </submittedName>
</protein>
<accession>A0AAX3I8U3</accession>
<dbReference type="AlphaFoldDB" id="A0AAX3I8U3"/>
<organism evidence="1 2">
    <name type="scientific">Pseudomonas synxantha</name>
    <dbReference type="NCBI Taxonomy" id="47883"/>
    <lineage>
        <taxon>Bacteria</taxon>
        <taxon>Pseudomonadati</taxon>
        <taxon>Pseudomonadota</taxon>
        <taxon>Gammaproteobacteria</taxon>
        <taxon>Pseudomonadales</taxon>
        <taxon>Pseudomonadaceae</taxon>
        <taxon>Pseudomonas</taxon>
    </lineage>
</organism>
<evidence type="ECO:0000313" key="1">
    <source>
        <dbReference type="EMBL" id="VTQ97257.1"/>
    </source>
</evidence>
<dbReference type="GeneID" id="61831450"/>
<proteinExistence type="predicted"/>
<sequence>MNKPNHSKAKLISGTCTAVVEGDADLKRFEGPPIHFYLDEDRNRWFISALTDPVSFEYHQQIELILPNEGHVIEKTYEIVKEWDAQGKANASWVKRTSHTFRPYTAFSGSVEVTLDPAEETVHLIFNFKAQSGTRIVTLTNGDMKVKGTTKRRKANATGSVTCDISDAVNRTYRSMETALTTQPASGSFPAHTSVWSREFVPAPDPQPFDYRVVFNFAEGLVPGAYNFSLDNRQVRAFVFDLNRNVAWPSESGTITLTSIPDFETLEGPLSGVYHFTGTATLTDGTKLRIEVNNGKLSIEK</sequence>
<evidence type="ECO:0000313" key="2">
    <source>
        <dbReference type="Proteomes" id="UP000306562"/>
    </source>
</evidence>
<reference evidence="1 2" key="1">
    <citation type="submission" date="2019-05" db="EMBL/GenBank/DDBJ databases">
        <authorList>
            <consortium name="Pathogen Informatics"/>
        </authorList>
    </citation>
    <scope>NUCLEOTIDE SEQUENCE [LARGE SCALE GENOMIC DNA]</scope>
    <source>
        <strain evidence="1 2">NCTC10696</strain>
    </source>
</reference>
<gene>
    <name evidence="1" type="ORF">NCTC10696_02024</name>
</gene>
<dbReference type="EMBL" id="LR590482">
    <property type="protein sequence ID" value="VTQ97257.1"/>
    <property type="molecule type" value="Genomic_DNA"/>
</dbReference>
<dbReference type="RefSeq" id="WP_057024297.1">
    <property type="nucleotide sequence ID" value="NZ_CBCSGQ010000008.1"/>
</dbReference>